<accession>A0AC58RWG2</accession>
<dbReference type="Proteomes" id="UP000790787">
    <property type="component" value="Chromosome 9"/>
</dbReference>
<reference evidence="1" key="1">
    <citation type="journal article" date="2014" name="Nat. Commun.">
        <title>The tobacco genome sequence and its comparison with those of tomato and potato.</title>
        <authorList>
            <person name="Sierro N."/>
            <person name="Battey J.N."/>
            <person name="Ouadi S."/>
            <person name="Bakaher N."/>
            <person name="Bovet L."/>
            <person name="Willig A."/>
            <person name="Goepfert S."/>
            <person name="Peitsch M.C."/>
            <person name="Ivanov N.V."/>
        </authorList>
    </citation>
    <scope>NUCLEOTIDE SEQUENCE [LARGE SCALE GENOMIC DNA]</scope>
</reference>
<evidence type="ECO:0000313" key="1">
    <source>
        <dbReference type="Proteomes" id="UP000790787"/>
    </source>
</evidence>
<reference evidence="2" key="2">
    <citation type="submission" date="2025-08" db="UniProtKB">
        <authorList>
            <consortium name="RefSeq"/>
        </authorList>
    </citation>
    <scope>IDENTIFICATION</scope>
    <source>
        <tissue evidence="2">Leaf</tissue>
    </source>
</reference>
<proteinExistence type="predicted"/>
<keyword evidence="1" id="KW-1185">Reference proteome</keyword>
<organism evidence="1 2">
    <name type="scientific">Nicotiana tabacum</name>
    <name type="common">Common tobacco</name>
    <dbReference type="NCBI Taxonomy" id="4097"/>
    <lineage>
        <taxon>Eukaryota</taxon>
        <taxon>Viridiplantae</taxon>
        <taxon>Streptophyta</taxon>
        <taxon>Embryophyta</taxon>
        <taxon>Tracheophyta</taxon>
        <taxon>Spermatophyta</taxon>
        <taxon>Magnoliopsida</taxon>
        <taxon>eudicotyledons</taxon>
        <taxon>Gunneridae</taxon>
        <taxon>Pentapetalae</taxon>
        <taxon>asterids</taxon>
        <taxon>lamiids</taxon>
        <taxon>Solanales</taxon>
        <taxon>Solanaceae</taxon>
        <taxon>Nicotianoideae</taxon>
        <taxon>Nicotianeae</taxon>
        <taxon>Nicotiana</taxon>
    </lineage>
</organism>
<name>A0AC58RWG2_TOBAC</name>
<gene>
    <name evidence="2" type="primary">LOC142163841</name>
</gene>
<dbReference type="RefSeq" id="XP_075077087.1">
    <property type="nucleotide sequence ID" value="XM_075220986.1"/>
</dbReference>
<evidence type="ECO:0000313" key="2">
    <source>
        <dbReference type="RefSeq" id="XP_075077087.1"/>
    </source>
</evidence>
<protein>
    <submittedName>
        <fullName evidence="2">Polygalacturonase-like</fullName>
    </submittedName>
</protein>
<sequence length="279" mass="30710">MLRFSINLLKLVILLFLLICCLESAICNARKGKQGRHRRSRKQEPPQQNIENSSVFNVLDYGAKGDGTTDDTKAFEATWIEACKVEGSTMMVPSDYDFLVGPISFSGPHCEENIVLLLDGRIIAPTNPTVWGSGLLQWLEFKNLNGISVKGKGTIDGQGSVWWQNAQLENPDYHPNYTTRFALTSSTAKRKMPTTRPTALRFYGSSNVVVTGITIQNSPKAHLNFDSCVTVQVSGIKVSSPEDSPNTDGIHLQSSQNVVIHSSDLACGNILISVYEYVI</sequence>